<dbReference type="AlphaFoldDB" id="A0A0C9QEE8"/>
<dbReference type="SMR" id="A0A0C9QEE8"/>
<dbReference type="RefSeq" id="WP_003565715.1">
    <property type="nucleotide sequence ID" value="NZ_BAYM01000091.1"/>
</dbReference>
<name>A0A0C9QEE8_LACPA</name>
<dbReference type="InterPro" id="IPR036166">
    <property type="entry name" value="YxeA-like_sf"/>
</dbReference>
<evidence type="ECO:0000313" key="2">
    <source>
        <dbReference type="Proteomes" id="UP000032552"/>
    </source>
</evidence>
<protein>
    <recommendedName>
        <fullName evidence="3">DUF1093 domain-containing protein</fullName>
    </recommendedName>
</protein>
<evidence type="ECO:0000313" key="1">
    <source>
        <dbReference type="EMBL" id="GAN37013.1"/>
    </source>
</evidence>
<dbReference type="Pfam" id="PF06486">
    <property type="entry name" value="DUF1093"/>
    <property type="match status" value="1"/>
</dbReference>
<dbReference type="InterPro" id="IPR006542">
    <property type="entry name" value="DUF1093"/>
</dbReference>
<dbReference type="EMBL" id="BAYM01000091">
    <property type="protein sequence ID" value="GAN37013.1"/>
    <property type="molecule type" value="Genomic_DNA"/>
</dbReference>
<gene>
    <name evidence="1" type="ORF">LC0644_1602</name>
</gene>
<comment type="caution">
    <text evidence="1">The sequence shown here is derived from an EMBL/GenBank/DDBJ whole genome shotgun (WGS) entry which is preliminary data.</text>
</comment>
<dbReference type="Proteomes" id="UP000032552">
    <property type="component" value="Unassembled WGS sequence"/>
</dbReference>
<dbReference type="SUPFAM" id="SSF159121">
    <property type="entry name" value="BC4932-like"/>
    <property type="match status" value="1"/>
</dbReference>
<sequence>MKKAFGVVFLLVVIVLGFFGYQYWNSTYNGVESYAKVTQGTKHASKNNDGSPYKVNGKQYYYYDYEFTWVTKDGQKREVGYESGESANPTELQPGSYVKATVSEKRVIKGPEVVNKNAIPASVLSKLE</sequence>
<dbReference type="GeneID" id="57090199"/>
<reference evidence="2" key="1">
    <citation type="submission" date="2014-05" db="EMBL/GenBank/DDBJ databases">
        <title>Whole genome sequencing of Lactobacillus casei NRIC0644.</title>
        <authorList>
            <person name="Atarashi H."/>
            <person name="Yoshida Y."/>
            <person name="Fujimura S."/>
            <person name="Tanaka N."/>
            <person name="Shiwa Y."/>
            <person name="Yoshikawa H."/>
            <person name="Okada S."/>
            <person name="Nakagawa J."/>
        </authorList>
    </citation>
    <scope>NUCLEOTIDE SEQUENCE [LARGE SCALE GENOMIC DNA]</scope>
    <source>
        <strain evidence="2">NRIC0644</strain>
    </source>
</reference>
<accession>A0A0C9QEE8</accession>
<evidence type="ECO:0008006" key="3">
    <source>
        <dbReference type="Google" id="ProtNLM"/>
    </source>
</evidence>
<dbReference type="Gene3D" id="2.40.50.480">
    <property type="match status" value="1"/>
</dbReference>
<proteinExistence type="predicted"/>
<organism evidence="1 2">
    <name type="scientific">Lacticaseibacillus paracasei NRIC 0644</name>
    <dbReference type="NCBI Taxonomy" id="1435038"/>
    <lineage>
        <taxon>Bacteria</taxon>
        <taxon>Bacillati</taxon>
        <taxon>Bacillota</taxon>
        <taxon>Bacilli</taxon>
        <taxon>Lactobacillales</taxon>
        <taxon>Lactobacillaceae</taxon>
        <taxon>Lacticaseibacillus</taxon>
    </lineage>
</organism>